<dbReference type="PANTHER" id="PTHR11941:SF54">
    <property type="entry name" value="ENOYL-COA HYDRATASE, MITOCHONDRIAL"/>
    <property type="match status" value="1"/>
</dbReference>
<dbReference type="Pfam" id="PF00378">
    <property type="entry name" value="ECH_1"/>
    <property type="match status" value="1"/>
</dbReference>
<dbReference type="AlphaFoldDB" id="A0ABD7E923"/>
<evidence type="ECO:0000313" key="2">
    <source>
        <dbReference type="EMBL" id="QST73242.1"/>
    </source>
</evidence>
<gene>
    <name evidence="2" type="ORF">JRC44_21180</name>
</gene>
<dbReference type="Gene3D" id="3.90.226.10">
    <property type="entry name" value="2-enoyl-CoA Hydratase, Chain A, domain 1"/>
    <property type="match status" value="1"/>
</dbReference>
<comment type="similarity">
    <text evidence="1">Belongs to the enoyl-CoA hydratase/isomerase family.</text>
</comment>
<dbReference type="Proteomes" id="UP000663211">
    <property type="component" value="Chromosome"/>
</dbReference>
<evidence type="ECO:0008006" key="4">
    <source>
        <dbReference type="Google" id="ProtNLM"/>
    </source>
</evidence>
<organism evidence="2 3">
    <name type="scientific">Escherichia albertii</name>
    <dbReference type="NCBI Taxonomy" id="208962"/>
    <lineage>
        <taxon>Bacteria</taxon>
        <taxon>Pseudomonadati</taxon>
        <taxon>Pseudomonadota</taxon>
        <taxon>Gammaproteobacteria</taxon>
        <taxon>Enterobacterales</taxon>
        <taxon>Enterobacteriaceae</taxon>
        <taxon>Escherichia</taxon>
    </lineage>
</organism>
<dbReference type="GO" id="GO:0003824">
    <property type="term" value="F:catalytic activity"/>
    <property type="evidence" value="ECO:0007669"/>
    <property type="project" value="UniProtKB-ARBA"/>
</dbReference>
<dbReference type="InterPro" id="IPR001753">
    <property type="entry name" value="Enoyl-CoA_hydra/iso"/>
</dbReference>
<proteinExistence type="inferred from homology"/>
<name>A0ABD7E923_ESCAL</name>
<dbReference type="InterPro" id="IPR029045">
    <property type="entry name" value="ClpP/crotonase-like_dom_sf"/>
</dbReference>
<evidence type="ECO:0000256" key="1">
    <source>
        <dbReference type="ARBA" id="ARBA00005254"/>
    </source>
</evidence>
<sequence length="119" mass="12632">MAGLGGGGGASQFLPRLVGYGQSMRLLLSGDNIDAQEAWRIGLVEFLVADDTVNDTAMILCQKLAEHNPLAVQAVKSAVRGALSMPLEAGMQYENELTTLCFAVGNYQQGTAAFSKQRP</sequence>
<dbReference type="EMBL" id="CP070296">
    <property type="protein sequence ID" value="QST73242.1"/>
    <property type="molecule type" value="Genomic_DNA"/>
</dbReference>
<dbReference type="PANTHER" id="PTHR11941">
    <property type="entry name" value="ENOYL-COA HYDRATASE-RELATED"/>
    <property type="match status" value="1"/>
</dbReference>
<dbReference type="SUPFAM" id="SSF52096">
    <property type="entry name" value="ClpP/crotonase"/>
    <property type="match status" value="1"/>
</dbReference>
<evidence type="ECO:0000313" key="3">
    <source>
        <dbReference type="Proteomes" id="UP000663211"/>
    </source>
</evidence>
<reference evidence="2 3" key="1">
    <citation type="submission" date="2021-03" db="EMBL/GenBank/DDBJ databases">
        <title>Comparative genomics of Chinese and international isolates of Escherichia albertii: population structure and evolution of virulence and antimicrobial resistance.</title>
        <authorList>
            <person name="Wang H."/>
            <person name="Xiong Y."/>
            <person name="Luo L."/>
        </authorList>
    </citation>
    <scope>NUCLEOTIDE SEQUENCE [LARGE SCALE GENOMIC DNA]</scope>
    <source>
        <strain evidence="2 3">Sample 165</strain>
    </source>
</reference>
<protein>
    <recommendedName>
        <fullName evidence="4">Enoyl-CoA hydratase</fullName>
    </recommendedName>
</protein>
<accession>A0ABD7E923</accession>